<evidence type="ECO:0000259" key="1">
    <source>
        <dbReference type="PROSITE" id="PS50988"/>
    </source>
</evidence>
<reference evidence="3" key="1">
    <citation type="submission" date="2015-07" db="EMBL/GenBank/DDBJ databases">
        <title>Near-Complete Genome Sequence of the Cellulolytic Bacterium Bacteroides (Pseudobacteroides) cellulosolvens ATCC 35603.</title>
        <authorList>
            <person name="Dassa B."/>
            <person name="Utturkar S.M."/>
            <person name="Klingeman D.M."/>
            <person name="Hurt R.A."/>
            <person name="Keller M."/>
            <person name="Xu J."/>
            <person name="Reddy Y.H.K."/>
            <person name="Borovok I."/>
            <person name="Grinberg I.R."/>
            <person name="Lamed R."/>
            <person name="Zhivin O."/>
            <person name="Bayer E.A."/>
            <person name="Brown S.D."/>
        </authorList>
    </citation>
    <scope>NUCLEOTIDE SEQUENCE [LARGE SCALE GENOMIC DNA]</scope>
    <source>
        <strain evidence="3">DSM 2933</strain>
    </source>
</reference>
<sequence length="270" mass="30848">MGYRSSANFLKFKKAIRITEVLKRLISLCKDINELQVKEVLKGLKGFMKSNEKVTTFEAGKAYELSFKEQVAEMFSLGLVKGNFYQSDMEVIENTKDIMKKALDKCPVWATKCAIYGQEFNSLKLIPVIWLVYLSTLKDNKLFESAFGRIITNPKMLHDFMTLTRKGGIRDGMGRRVKRAVNTWLNGRLNDYHATRYKTKLQEVIKVARPIAIERVQPYMDYIINGNKDAFKRSSALKKVIGSLNEGKLDIGIVGIIREYGLGSLTRLKL</sequence>
<evidence type="ECO:0000313" key="2">
    <source>
        <dbReference type="EMBL" id="KNY28811.1"/>
    </source>
</evidence>
<dbReference type="STRING" id="398512.Bccel_4085"/>
<proteinExistence type="predicted"/>
<gene>
    <name evidence="2" type="ORF">Bccel_4085</name>
</gene>
<keyword evidence="3" id="KW-1185">Reference proteome</keyword>
<accession>A0A0L6JSK0</accession>
<dbReference type="AlphaFoldDB" id="A0A0L6JSK0"/>
<protein>
    <submittedName>
        <fullName evidence="2">TROVE domain-containing protein</fullName>
    </submittedName>
</protein>
<dbReference type="InterPro" id="IPR008858">
    <property type="entry name" value="TROVE_dom"/>
</dbReference>
<organism evidence="2 3">
    <name type="scientific">Pseudobacteroides cellulosolvens ATCC 35603 = DSM 2933</name>
    <dbReference type="NCBI Taxonomy" id="398512"/>
    <lineage>
        <taxon>Bacteria</taxon>
        <taxon>Bacillati</taxon>
        <taxon>Bacillota</taxon>
        <taxon>Clostridia</taxon>
        <taxon>Eubacteriales</taxon>
        <taxon>Oscillospiraceae</taxon>
        <taxon>Pseudobacteroides</taxon>
    </lineage>
</organism>
<dbReference type="PROSITE" id="PS50988">
    <property type="entry name" value="TROVE"/>
    <property type="match status" value="1"/>
</dbReference>
<dbReference type="InterPro" id="IPR037214">
    <property type="entry name" value="TROVE_dom_sf"/>
</dbReference>
<evidence type="ECO:0000313" key="3">
    <source>
        <dbReference type="Proteomes" id="UP000036923"/>
    </source>
</evidence>
<dbReference type="EMBL" id="LGTC01000001">
    <property type="protein sequence ID" value="KNY28811.1"/>
    <property type="molecule type" value="Genomic_DNA"/>
</dbReference>
<name>A0A0L6JSK0_9FIRM</name>
<comment type="caution">
    <text evidence="2">The sequence shown here is derived from an EMBL/GenBank/DDBJ whole genome shotgun (WGS) entry which is preliminary data.</text>
</comment>
<feature type="domain" description="TROVE" evidence="1">
    <location>
        <begin position="54"/>
        <end position="270"/>
    </location>
</feature>
<dbReference type="eggNOG" id="COG2425">
    <property type="taxonomic scope" value="Bacteria"/>
</dbReference>
<dbReference type="GO" id="GO:0003723">
    <property type="term" value="F:RNA binding"/>
    <property type="evidence" value="ECO:0007669"/>
    <property type="project" value="InterPro"/>
</dbReference>
<dbReference type="SUPFAM" id="SSF140864">
    <property type="entry name" value="TROVE domain-like"/>
    <property type="match status" value="1"/>
</dbReference>
<dbReference type="Proteomes" id="UP000036923">
    <property type="component" value="Unassembled WGS sequence"/>
</dbReference>